<dbReference type="EMBL" id="MN577570">
    <property type="protein sequence ID" value="QGT49683.1"/>
    <property type="molecule type" value="Genomic_DNA"/>
</dbReference>
<dbReference type="PANTHER" id="PTHR43485:SF1">
    <property type="entry name" value="FORMATE HYDROGENLYASE SUBUNIT 5-RELATED"/>
    <property type="match status" value="1"/>
</dbReference>
<feature type="domain" description="NADH-quinone oxidoreductase subunit D" evidence="4">
    <location>
        <begin position="252"/>
        <end position="401"/>
    </location>
</feature>
<dbReference type="GO" id="GO:0051287">
    <property type="term" value="F:NAD binding"/>
    <property type="evidence" value="ECO:0007669"/>
    <property type="project" value="InterPro"/>
</dbReference>
<feature type="domain" description="NADH:ubiquinone oxidoreductase 30kDa subunit" evidence="3">
    <location>
        <begin position="74"/>
        <end position="115"/>
    </location>
</feature>
<dbReference type="PANTHER" id="PTHR43485">
    <property type="entry name" value="HYDROGENASE-4 COMPONENT G"/>
    <property type="match status" value="1"/>
</dbReference>
<dbReference type="GO" id="GO:0008137">
    <property type="term" value="F:NADH dehydrogenase (ubiquinone) activity"/>
    <property type="evidence" value="ECO:0007669"/>
    <property type="project" value="InterPro"/>
</dbReference>
<dbReference type="InterPro" id="IPR029014">
    <property type="entry name" value="NiFe-Hase_large"/>
</dbReference>
<sequence length="489" mass="54998">MANWIKIKNNVKVDLGKIPIISINNLREEVKNIGKRPIGFFGKDWGFGCVRLFIILADDANSEFYLSSVVFGGNDKSYESLTQDIPAFHIFEREFYEQFGIEPLNHPWLKPVRINQDKYPFFEMTGEEVHQVAVGPIHAGVIEPGHFRFMCNGESVYHLEIMLGYQHRGIEEMMMKNPSNQLAESINGDSAIAYNIAYSQAIETLKGIEISNKAQLIRKAALEMERMAIHIGDMGAIAGDIAYLMGASVFGATRTLVINTMLEICGSRFGRGLVTVGGVNYDISEELINRALEILNKVAKDVDRMTNTMLKNSTVMSRLEKTGTVSTEKAQEIGLVGMAARASGVELDTRFDYPDKWMTELGFERKSFKGVGDVNSRFKLRYKEIKESISMVKKIFARLKDYVNDPLITEGFNNKLASDSFVISVVEGWRGEIVNIVMTDINRKISKYKIKDPSFNNWYGLGLAVRNNGISDFPLCNKSFNLSYSGNDL</sequence>
<keyword evidence="1" id="KW-0560">Oxidoreductase</keyword>
<evidence type="ECO:0000256" key="1">
    <source>
        <dbReference type="ARBA" id="ARBA00023002"/>
    </source>
</evidence>
<proteinExistence type="predicted"/>
<dbReference type="GO" id="GO:0016651">
    <property type="term" value="F:oxidoreductase activity, acting on NAD(P)H"/>
    <property type="evidence" value="ECO:0007669"/>
    <property type="project" value="InterPro"/>
</dbReference>
<reference evidence="5" key="1">
    <citation type="journal article" date="2020" name="J. ISSAAS">
        <title>Lactobacilli and other gastrointestinal microbiota of Peromyscus leucopus, reservoir host for agents of Lyme disease and other zoonoses in North America.</title>
        <authorList>
            <person name="Milovic A."/>
            <person name="Bassam K."/>
            <person name="Shao H."/>
            <person name="Chatzistamou I."/>
            <person name="Tufts D.M."/>
            <person name="Diuk-Wasser M."/>
            <person name="Barbour A.G."/>
        </authorList>
    </citation>
    <scope>NUCLEOTIDE SEQUENCE</scope>
    <source>
        <strain evidence="5">LL20</strain>
    </source>
</reference>
<name>A0A650EJA2_9BACT</name>
<dbReference type="InterPro" id="IPR001135">
    <property type="entry name" value="NADH_Q_OxRdtase_suD"/>
</dbReference>
<dbReference type="InterPro" id="IPR037232">
    <property type="entry name" value="NADH_quin_OxRdtase_su_C/D-like"/>
</dbReference>
<dbReference type="GO" id="GO:0048038">
    <property type="term" value="F:quinone binding"/>
    <property type="evidence" value="ECO:0007669"/>
    <property type="project" value="InterPro"/>
</dbReference>
<keyword evidence="2" id="KW-0520">NAD</keyword>
<evidence type="ECO:0000313" key="5">
    <source>
        <dbReference type="EMBL" id="QGT49683.1"/>
    </source>
</evidence>
<gene>
    <name evidence="5" type="primary">ehrL</name>
    <name evidence="5" type="ORF">Melaina855_0700</name>
</gene>
<organism evidence="5">
    <name type="scientific">uncultured Candidatus Melainabacteria bacterium</name>
    <dbReference type="NCBI Taxonomy" id="2682970"/>
    <lineage>
        <taxon>Bacteria</taxon>
        <taxon>Bacillati</taxon>
        <taxon>Candidatus Melainabacteria</taxon>
        <taxon>environmental samples</taxon>
    </lineage>
</organism>
<evidence type="ECO:0000259" key="4">
    <source>
        <dbReference type="Pfam" id="PF00346"/>
    </source>
</evidence>
<dbReference type="SUPFAM" id="SSF56762">
    <property type="entry name" value="HydB/Nqo4-like"/>
    <property type="match status" value="1"/>
</dbReference>
<dbReference type="Pfam" id="PF00329">
    <property type="entry name" value="Complex1_30kDa"/>
    <property type="match status" value="1"/>
</dbReference>
<dbReference type="InterPro" id="IPR052197">
    <property type="entry name" value="ComplexI_49kDa-like"/>
</dbReference>
<dbReference type="Pfam" id="PF00346">
    <property type="entry name" value="Complex1_49kDa"/>
    <property type="match status" value="1"/>
</dbReference>
<dbReference type="AlphaFoldDB" id="A0A650EJA2"/>
<accession>A0A650EJA2</accession>
<evidence type="ECO:0000259" key="3">
    <source>
        <dbReference type="Pfam" id="PF00329"/>
    </source>
</evidence>
<dbReference type="SUPFAM" id="SSF143243">
    <property type="entry name" value="Nqo5-like"/>
    <property type="match status" value="1"/>
</dbReference>
<evidence type="ECO:0000256" key="2">
    <source>
        <dbReference type="ARBA" id="ARBA00023027"/>
    </source>
</evidence>
<protein>
    <submittedName>
        <fullName evidence="5">Hydrogenase</fullName>
    </submittedName>
</protein>
<dbReference type="InterPro" id="IPR001268">
    <property type="entry name" value="NADH_UbQ_OxRdtase_30kDa_su"/>
</dbReference>
<dbReference type="Gene3D" id="1.10.645.10">
    <property type="entry name" value="Cytochrome-c3 Hydrogenase, chain B"/>
    <property type="match status" value="1"/>
</dbReference>